<dbReference type="AlphaFoldDB" id="A0A7M5XBA8"/>
<feature type="compositionally biased region" description="Basic and acidic residues" evidence="1">
    <location>
        <begin position="35"/>
        <end position="76"/>
    </location>
</feature>
<organism evidence="2 3">
    <name type="scientific">Clytia hemisphaerica</name>
    <dbReference type="NCBI Taxonomy" id="252671"/>
    <lineage>
        <taxon>Eukaryota</taxon>
        <taxon>Metazoa</taxon>
        <taxon>Cnidaria</taxon>
        <taxon>Hydrozoa</taxon>
        <taxon>Hydroidolina</taxon>
        <taxon>Leptothecata</taxon>
        <taxon>Obeliida</taxon>
        <taxon>Clytiidae</taxon>
        <taxon>Clytia</taxon>
    </lineage>
</organism>
<protein>
    <submittedName>
        <fullName evidence="2">Uncharacterized protein</fullName>
    </submittedName>
</protein>
<feature type="compositionally biased region" description="Polar residues" evidence="1">
    <location>
        <begin position="118"/>
        <end position="130"/>
    </location>
</feature>
<proteinExistence type="predicted"/>
<evidence type="ECO:0000256" key="1">
    <source>
        <dbReference type="SAM" id="MobiDB-lite"/>
    </source>
</evidence>
<feature type="compositionally biased region" description="Acidic residues" evidence="1">
    <location>
        <begin position="131"/>
        <end position="145"/>
    </location>
</feature>
<feature type="compositionally biased region" description="Basic and acidic residues" evidence="1">
    <location>
        <begin position="90"/>
        <end position="99"/>
    </location>
</feature>
<feature type="region of interest" description="Disordered" evidence="1">
    <location>
        <begin position="1"/>
        <end position="187"/>
    </location>
</feature>
<dbReference type="EnsemblMetazoa" id="CLYHEMT019500.1">
    <property type="protein sequence ID" value="CLYHEMP019500.1"/>
    <property type="gene ID" value="CLYHEMG019500"/>
</dbReference>
<keyword evidence="3" id="KW-1185">Reference proteome</keyword>
<reference evidence="2" key="1">
    <citation type="submission" date="2021-01" db="UniProtKB">
        <authorList>
            <consortium name="EnsemblMetazoa"/>
        </authorList>
    </citation>
    <scope>IDENTIFICATION</scope>
</reference>
<feature type="compositionally biased region" description="Polar residues" evidence="1">
    <location>
        <begin position="100"/>
        <end position="110"/>
    </location>
</feature>
<evidence type="ECO:0000313" key="2">
    <source>
        <dbReference type="EnsemblMetazoa" id="CLYHEMP019500.1"/>
    </source>
</evidence>
<evidence type="ECO:0000313" key="3">
    <source>
        <dbReference type="Proteomes" id="UP000594262"/>
    </source>
</evidence>
<accession>A0A7M5XBA8</accession>
<sequence>DTKDERGGKKSSSKPISTLKVVKENVSGDKFSSFSEDKDNNRDDEQTVSDIRKEAESIVEKKNSEARNPQEIENEAKSILQGDSETPDSQNKESTDSTSHESLASDTASNIEDIDSDLLNSEGDNVLSESVTEETVDNTNEDDSNVAEKKISQNDDVGSPPEGQFENTPEKEKVRTAEYYKSEHCIK</sequence>
<dbReference type="Proteomes" id="UP000594262">
    <property type="component" value="Unplaced"/>
</dbReference>
<feature type="compositionally biased region" description="Basic and acidic residues" evidence="1">
    <location>
        <begin position="168"/>
        <end position="187"/>
    </location>
</feature>
<name>A0A7M5XBA8_9CNID</name>